<proteinExistence type="evidence at transcript level"/>
<dbReference type="InterPro" id="IPR032675">
    <property type="entry name" value="LRR_dom_sf"/>
</dbReference>
<dbReference type="GO" id="GO:0005829">
    <property type="term" value="C:cytosol"/>
    <property type="evidence" value="ECO:0007669"/>
    <property type="project" value="TreeGrafter"/>
</dbReference>
<dbReference type="AlphaFoldDB" id="A0A6F9DR09"/>
<dbReference type="GO" id="GO:0005096">
    <property type="term" value="F:GTPase activator activity"/>
    <property type="evidence" value="ECO:0007669"/>
    <property type="project" value="UniProtKB-KW"/>
</dbReference>
<reference evidence="6" key="1">
    <citation type="submission" date="2020-04" db="EMBL/GenBank/DDBJ databases">
        <authorList>
            <person name="Neveu A P."/>
        </authorList>
    </citation>
    <scope>NUCLEOTIDE SEQUENCE</scope>
    <source>
        <tissue evidence="6">Whole embryo</tissue>
    </source>
</reference>
<dbReference type="InterPro" id="IPR027038">
    <property type="entry name" value="RanGap"/>
</dbReference>
<dbReference type="GO" id="GO:0006913">
    <property type="term" value="P:nucleocytoplasmic transport"/>
    <property type="evidence" value="ECO:0007669"/>
    <property type="project" value="TreeGrafter"/>
</dbReference>
<feature type="compositionally biased region" description="Acidic residues" evidence="4">
    <location>
        <begin position="355"/>
        <end position="375"/>
    </location>
</feature>
<evidence type="ECO:0000313" key="6">
    <source>
        <dbReference type="EMBL" id="CAB3265428.1"/>
    </source>
</evidence>
<dbReference type="GO" id="GO:0005634">
    <property type="term" value="C:nucleus"/>
    <property type="evidence" value="ECO:0007669"/>
    <property type="project" value="TreeGrafter"/>
</dbReference>
<sequence>MDVNKVADLLAQTTVNKQNKISFKGEGRKLDKAEDAAEIIKAIVDCPDLEVLELVGNTVGVDCAKLIADTLHKRPELQRCLWADMFTGRLRSEIPISLTSLGNAIIEANAHLVELDLSDNAFGPDCAKACVPLLKSPACYTLQELRFNNNGLGGGGIILADTLIECHKKSSATGKPLQLKVFVAGRNRLENPGAKALADAFKTIGTLEEIQLPQNGIQHQGIVALAEAVKCSPNLRHLNLNDNIFTEKGAVPMANALKHIDSLEIVNFGDCLIRTEGAKALGQNLAESNPNLKELILSFGEVQLEGGIAVCEAMTGKLMLQKLDLNGNQFGDDGVDEIKDLGKEFTCKDALGSLSDDEGVDSDEESGSDHEADETNESIENIVNGTHDESVQNGYTGTLEEITPKNFFSVVSAAHLLQLSASQRAELMEEVIEFVPNAEAAADAFLTLSNLLTEDCVSNILSCEKPSAENLRVSVFECIDVLMAEAFDKYPNTPMLVINPLLVRMGLIKSEDKKFKSPSDIRAQAVVLGHICQQAYFPQFVKKIIRGVVTKDSEPWEISPILRSQLLQLLFA</sequence>
<gene>
    <name evidence="6" type="primary">Rangap1</name>
</gene>
<evidence type="ECO:0000259" key="5">
    <source>
        <dbReference type="Pfam" id="PF07834"/>
    </source>
</evidence>
<accession>A0A6F9DR09</accession>
<name>A0A6F9DR09_9ASCI</name>
<protein>
    <submittedName>
        <fullName evidence="6">Ran GTPase-activating protein 1-like</fullName>
    </submittedName>
</protein>
<keyword evidence="1" id="KW-0343">GTPase activation</keyword>
<dbReference type="PANTHER" id="PTHR24113">
    <property type="entry name" value="RAN GTPASE-ACTIVATING PROTEIN 1"/>
    <property type="match status" value="1"/>
</dbReference>
<feature type="domain" description="Ran-GTPase activating protein 1 C-terminal" evidence="5">
    <location>
        <begin position="405"/>
        <end position="568"/>
    </location>
</feature>
<dbReference type="Pfam" id="PF13516">
    <property type="entry name" value="LRR_6"/>
    <property type="match status" value="4"/>
</dbReference>
<dbReference type="Gene3D" id="3.80.10.10">
    <property type="entry name" value="Ribonuclease Inhibitor"/>
    <property type="match status" value="1"/>
</dbReference>
<dbReference type="EMBL" id="LR789566">
    <property type="protein sequence ID" value="CAB3265428.1"/>
    <property type="molecule type" value="mRNA"/>
</dbReference>
<evidence type="ECO:0000256" key="3">
    <source>
        <dbReference type="ARBA" id="ARBA00022737"/>
    </source>
</evidence>
<feature type="region of interest" description="Disordered" evidence="4">
    <location>
        <begin position="352"/>
        <end position="375"/>
    </location>
</feature>
<dbReference type="PANTHER" id="PTHR24113:SF12">
    <property type="entry name" value="RAN GTPASE-ACTIVATING PROTEIN 1"/>
    <property type="match status" value="1"/>
</dbReference>
<keyword evidence="2" id="KW-0433">Leucine-rich repeat</keyword>
<dbReference type="Gene3D" id="1.25.40.200">
    <property type="entry name" value="Ran-GTPase activating protein 1, C-terminal domain"/>
    <property type="match status" value="1"/>
</dbReference>
<evidence type="ECO:0000256" key="2">
    <source>
        <dbReference type="ARBA" id="ARBA00022614"/>
    </source>
</evidence>
<dbReference type="SUPFAM" id="SSF69099">
    <property type="entry name" value="Ran-GTPase activating protein 1 (RanGAP1), C-terminal domain"/>
    <property type="match status" value="1"/>
</dbReference>
<evidence type="ECO:0000256" key="1">
    <source>
        <dbReference type="ARBA" id="ARBA00022468"/>
    </source>
</evidence>
<dbReference type="SMART" id="SM00368">
    <property type="entry name" value="LRR_RI"/>
    <property type="match status" value="8"/>
</dbReference>
<dbReference type="Pfam" id="PF07834">
    <property type="entry name" value="RanGAP1_C"/>
    <property type="match status" value="1"/>
</dbReference>
<evidence type="ECO:0000256" key="4">
    <source>
        <dbReference type="SAM" id="MobiDB-lite"/>
    </source>
</evidence>
<dbReference type="InterPro" id="IPR001611">
    <property type="entry name" value="Leu-rich_rpt"/>
</dbReference>
<dbReference type="CDD" id="cd00116">
    <property type="entry name" value="LRR_RI"/>
    <property type="match status" value="1"/>
</dbReference>
<dbReference type="GO" id="GO:0007165">
    <property type="term" value="P:signal transduction"/>
    <property type="evidence" value="ECO:0007669"/>
    <property type="project" value="InterPro"/>
</dbReference>
<dbReference type="SUPFAM" id="SSF52047">
    <property type="entry name" value="RNI-like"/>
    <property type="match status" value="1"/>
</dbReference>
<organism evidence="6">
    <name type="scientific">Phallusia mammillata</name>
    <dbReference type="NCBI Taxonomy" id="59560"/>
    <lineage>
        <taxon>Eukaryota</taxon>
        <taxon>Metazoa</taxon>
        <taxon>Chordata</taxon>
        <taxon>Tunicata</taxon>
        <taxon>Ascidiacea</taxon>
        <taxon>Phlebobranchia</taxon>
        <taxon>Ascidiidae</taxon>
        <taxon>Phallusia</taxon>
    </lineage>
</organism>
<dbReference type="GO" id="GO:0048471">
    <property type="term" value="C:perinuclear region of cytoplasm"/>
    <property type="evidence" value="ECO:0007669"/>
    <property type="project" value="TreeGrafter"/>
</dbReference>
<dbReference type="GO" id="GO:0031267">
    <property type="term" value="F:small GTPase binding"/>
    <property type="evidence" value="ECO:0007669"/>
    <property type="project" value="TreeGrafter"/>
</dbReference>
<dbReference type="InterPro" id="IPR036720">
    <property type="entry name" value="RanGAP1_C_sf"/>
</dbReference>
<dbReference type="InterPro" id="IPR009109">
    <property type="entry name" value="Ran_GTPase_activating_1_C"/>
</dbReference>
<keyword evidence="3" id="KW-0677">Repeat</keyword>